<feature type="compositionally biased region" description="Basic and acidic residues" evidence="1">
    <location>
        <begin position="40"/>
        <end position="90"/>
    </location>
</feature>
<protein>
    <recommendedName>
        <fullName evidence="4">Lipoprotein</fullName>
    </recommendedName>
</protein>
<dbReference type="EMBL" id="JAIQUM010000084">
    <property type="protein sequence ID" value="MBZ5753090.1"/>
    <property type="molecule type" value="Genomic_DNA"/>
</dbReference>
<organism evidence="2 3">
    <name type="scientific">Metabacillus rhizolycopersici</name>
    <dbReference type="NCBI Taxonomy" id="2875709"/>
    <lineage>
        <taxon>Bacteria</taxon>
        <taxon>Bacillati</taxon>
        <taxon>Bacillota</taxon>
        <taxon>Bacilli</taxon>
        <taxon>Bacillales</taxon>
        <taxon>Bacillaceae</taxon>
        <taxon>Metabacillus</taxon>
    </lineage>
</organism>
<evidence type="ECO:0008006" key="4">
    <source>
        <dbReference type="Google" id="ProtNLM"/>
    </source>
</evidence>
<feature type="region of interest" description="Disordered" evidence="1">
    <location>
        <begin position="25"/>
        <end position="120"/>
    </location>
</feature>
<dbReference type="PROSITE" id="PS51257">
    <property type="entry name" value="PROKAR_LIPOPROTEIN"/>
    <property type="match status" value="1"/>
</dbReference>
<name>A0ABS7UXQ5_9BACI</name>
<evidence type="ECO:0000313" key="3">
    <source>
        <dbReference type="Proteomes" id="UP001165287"/>
    </source>
</evidence>
<dbReference type="RefSeq" id="WP_224141522.1">
    <property type="nucleotide sequence ID" value="NZ_JAIQUM010000084.1"/>
</dbReference>
<proteinExistence type="predicted"/>
<feature type="compositionally biased region" description="Basic and acidic residues" evidence="1">
    <location>
        <begin position="102"/>
        <end position="120"/>
    </location>
</feature>
<accession>A0ABS7UXQ5</accession>
<comment type="caution">
    <text evidence="2">The sequence shown here is derived from an EMBL/GenBank/DDBJ whole genome shotgun (WGS) entry which is preliminary data.</text>
</comment>
<dbReference type="Proteomes" id="UP001165287">
    <property type="component" value="Unassembled WGS sequence"/>
</dbReference>
<reference evidence="2" key="1">
    <citation type="submission" date="2024-05" db="EMBL/GenBank/DDBJ databases">
        <title>Metabacillus sp. nov., isolated from the rhizosphere soil of tomato plants.</title>
        <authorList>
            <person name="Ma R."/>
        </authorList>
    </citation>
    <scope>NUCLEOTIDE SEQUENCE</scope>
    <source>
        <strain evidence="2">DBTR6</strain>
    </source>
</reference>
<gene>
    <name evidence="2" type="ORF">K9V48_23395</name>
</gene>
<evidence type="ECO:0000313" key="2">
    <source>
        <dbReference type="EMBL" id="MBZ5753090.1"/>
    </source>
</evidence>
<sequence length="120" mass="13093">MDINWKNNFVVGGLAVALTFGGLTGCGDGIDQDNGVSDGQQKDEIDNDTQMKAKKDAEEAEKKAQETAKKAEEKLKEAQKEVENKLENHSIGDGVDQDNDPSDGKQKDEVDDKNKNPETN</sequence>
<keyword evidence="3" id="KW-1185">Reference proteome</keyword>
<evidence type="ECO:0000256" key="1">
    <source>
        <dbReference type="SAM" id="MobiDB-lite"/>
    </source>
</evidence>